<accession>A0A486RRV4</accession>
<dbReference type="AlphaFoldDB" id="A0A486RRV4"/>
<sequence>MCVALIKRILTNFIDNQTDAMSYQFAVHTSINLCFLIKTIACMYAVVARLMPIAQQICHCASNNSRPPFFHCSDTDKLVEQASCAELGPVIKDLLHHIRMKK</sequence>
<gene>
    <name evidence="2" type="ORF">FXN67_29230</name>
    <name evidence="4" type="ORF">SAMEA4873629_04279</name>
    <name evidence="3" type="ORF">SAMEA4873645_03905</name>
</gene>
<evidence type="ECO:0000256" key="1">
    <source>
        <dbReference type="SAM" id="Phobius"/>
    </source>
</evidence>
<dbReference type="EMBL" id="VSSY01000076">
    <property type="protein sequence ID" value="TYL70932.1"/>
    <property type="molecule type" value="Genomic_DNA"/>
</dbReference>
<evidence type="ECO:0000313" key="5">
    <source>
        <dbReference type="Proteomes" id="UP000322977"/>
    </source>
</evidence>
<dbReference type="EMBL" id="CAAHCW010000010">
    <property type="protein sequence ID" value="VGM04780.1"/>
    <property type="molecule type" value="Genomic_DNA"/>
</dbReference>
<dbReference type="EMBL" id="CAAHDI010000015">
    <property type="protein sequence ID" value="VGM54428.1"/>
    <property type="molecule type" value="Genomic_DNA"/>
</dbReference>
<evidence type="ECO:0000313" key="2">
    <source>
        <dbReference type="EMBL" id="TYL70932.1"/>
    </source>
</evidence>
<organism evidence="3">
    <name type="scientific">Klebsiella pneumoniae</name>
    <dbReference type="NCBI Taxonomy" id="573"/>
    <lineage>
        <taxon>Bacteria</taxon>
        <taxon>Pseudomonadati</taxon>
        <taxon>Pseudomonadota</taxon>
        <taxon>Gammaproteobacteria</taxon>
        <taxon>Enterobacterales</taxon>
        <taxon>Enterobacteriaceae</taxon>
        <taxon>Klebsiella/Raoultella group</taxon>
        <taxon>Klebsiella</taxon>
        <taxon>Klebsiella pneumoniae complex</taxon>
    </lineage>
</organism>
<dbReference type="Proteomes" id="UP000322977">
    <property type="component" value="Unassembled WGS sequence"/>
</dbReference>
<evidence type="ECO:0000313" key="4">
    <source>
        <dbReference type="EMBL" id="VGM54428.1"/>
    </source>
</evidence>
<keyword evidence="1" id="KW-0812">Transmembrane</keyword>
<evidence type="ECO:0000313" key="3">
    <source>
        <dbReference type="EMBL" id="VGM04780.1"/>
    </source>
</evidence>
<keyword evidence="1" id="KW-0472">Membrane</keyword>
<protein>
    <submittedName>
        <fullName evidence="3">Uncharacterized protein</fullName>
    </submittedName>
</protein>
<keyword evidence="1" id="KW-1133">Transmembrane helix</keyword>
<proteinExistence type="predicted"/>
<reference evidence="3" key="1">
    <citation type="submission" date="2019-03" db="EMBL/GenBank/DDBJ databases">
        <authorList>
            <consortium name="Pathogen Informatics"/>
        </authorList>
    </citation>
    <scope>NUCLEOTIDE SEQUENCE</scope>
    <source>
        <strain evidence="3">5012STDY7626443</strain>
        <strain evidence="4">5012STDY7626467</strain>
    </source>
</reference>
<feature type="transmembrane region" description="Helical" evidence="1">
    <location>
        <begin position="25"/>
        <end position="47"/>
    </location>
</feature>
<name>A0A486RRV4_KLEPN</name>
<reference evidence="2 5" key="2">
    <citation type="submission" date="2019-08" db="EMBL/GenBank/DDBJ databases">
        <title>Phenotypic and genetic characterization of extended-spectrum b-lactamase-producing hypermucoviscous Klebsiella pneumoniae from Chile.</title>
        <authorList>
            <person name="Morales-Leon F."/>
            <person name="Caro C."/>
            <person name="Opazo-Capurro A."/>
            <person name="Lincopan N."/>
            <person name="Dominguez-Yevenes M."/>
            <person name="Lima C."/>
            <person name="Bello-Toledo H."/>
            <person name="Gonzalez-Rocha G."/>
        </authorList>
    </citation>
    <scope>NUCLEOTIDE SEQUENCE [LARGE SCALE GENOMIC DNA]</scope>
    <source>
        <strain evidence="2 5">UCO-494</strain>
    </source>
</reference>